<gene>
    <name evidence="2" type="ordered locus">PMT_2599</name>
</gene>
<name>B9ER70_PROMM</name>
<dbReference type="EMBL" id="BX548175">
    <property type="protein sequence ID" value="CAX32118.1"/>
    <property type="molecule type" value="Genomic_DNA"/>
</dbReference>
<dbReference type="Proteomes" id="UP000001423">
    <property type="component" value="Chromosome"/>
</dbReference>
<dbReference type="AlphaFoldDB" id="B9ER70"/>
<keyword evidence="1" id="KW-0812">Transmembrane</keyword>
<dbReference type="KEGG" id="pmt:PMT_2599"/>
<keyword evidence="1" id="KW-1133">Transmembrane helix</keyword>
<accession>B9ER70</accession>
<reference evidence="2 3" key="1">
    <citation type="journal article" date="2003" name="Nature">
        <title>Genome divergence in two Prochlorococcus ecotypes reflects oceanic niche differentiation.</title>
        <authorList>
            <person name="Rocap G."/>
            <person name="Larimer F.W."/>
            <person name="Lamerdin J.E."/>
            <person name="Malfatti S."/>
            <person name="Chain P."/>
            <person name="Ahlgren N.A."/>
            <person name="Arellano A."/>
            <person name="Coleman M."/>
            <person name="Hauser L."/>
            <person name="Hess W.R."/>
            <person name="Johnson Z.I."/>
            <person name="Land M.L."/>
            <person name="Lindell D."/>
            <person name="Post A.F."/>
            <person name="Regala W."/>
            <person name="Shah M."/>
            <person name="Shaw S.L."/>
            <person name="Steglich C."/>
            <person name="Sullivan M.B."/>
            <person name="Ting C.S."/>
            <person name="Tolonen A."/>
            <person name="Webb E.A."/>
            <person name="Zinser E.R."/>
            <person name="Chisholm S.W."/>
        </authorList>
    </citation>
    <scope>NUCLEOTIDE SEQUENCE [LARGE SCALE GENOMIC DNA]</scope>
    <source>
        <strain evidence="3">MIT 9313</strain>
    </source>
</reference>
<dbReference type="eggNOG" id="ENOG503097E">
    <property type="taxonomic scope" value="Bacteria"/>
</dbReference>
<dbReference type="HOGENOM" id="CLU_3010682_0_0_3"/>
<proteinExistence type="predicted"/>
<protein>
    <submittedName>
        <fullName evidence="2">Uncharacterized protein</fullName>
    </submittedName>
</protein>
<evidence type="ECO:0000256" key="1">
    <source>
        <dbReference type="SAM" id="Phobius"/>
    </source>
</evidence>
<feature type="transmembrane region" description="Helical" evidence="1">
    <location>
        <begin position="19"/>
        <end position="36"/>
    </location>
</feature>
<evidence type="ECO:0000313" key="2">
    <source>
        <dbReference type="EMBL" id="CAX32118.1"/>
    </source>
</evidence>
<keyword evidence="1" id="KW-0472">Membrane</keyword>
<organism evidence="2 3">
    <name type="scientific">Prochlorococcus marinus (strain MIT 9313)</name>
    <dbReference type="NCBI Taxonomy" id="74547"/>
    <lineage>
        <taxon>Bacteria</taxon>
        <taxon>Bacillati</taxon>
        <taxon>Cyanobacteriota</taxon>
        <taxon>Cyanophyceae</taxon>
        <taxon>Synechococcales</taxon>
        <taxon>Prochlorococcaceae</taxon>
        <taxon>Prochlorococcus</taxon>
    </lineage>
</organism>
<evidence type="ECO:0000313" key="3">
    <source>
        <dbReference type="Proteomes" id="UP000001423"/>
    </source>
</evidence>
<sequence>MASPVEQALSLLSIIKHPVEGMAYLFYLALIVRWRWPKAWNKFLDRCKAREEIKSL</sequence>
<keyword evidence="3" id="KW-1185">Reference proteome</keyword>